<dbReference type="NCBIfam" id="NF009001">
    <property type="entry name" value="PRK12346.1"/>
    <property type="match status" value="1"/>
</dbReference>
<evidence type="ECO:0000256" key="10">
    <source>
        <dbReference type="ARBA" id="ARBA00048810"/>
    </source>
</evidence>
<dbReference type="PATRIC" id="fig|69222.5.peg.2767"/>
<dbReference type="PANTHER" id="PTHR10683:SF16">
    <property type="entry name" value="TRANSALDOLASE A"/>
    <property type="match status" value="1"/>
</dbReference>
<evidence type="ECO:0000256" key="7">
    <source>
        <dbReference type="ARBA" id="ARBA00022679"/>
    </source>
</evidence>
<evidence type="ECO:0000256" key="3">
    <source>
        <dbReference type="ARBA" id="ARBA00004857"/>
    </source>
</evidence>
<proteinExistence type="inferred from homology"/>
<dbReference type="EMBL" id="JFHN01000053">
    <property type="protein sequence ID" value="EXU74762.1"/>
    <property type="molecule type" value="Genomic_DNA"/>
</dbReference>
<dbReference type="FunFam" id="3.20.20.70:FF:000002">
    <property type="entry name" value="Transaldolase"/>
    <property type="match status" value="1"/>
</dbReference>
<dbReference type="GO" id="GO:0005829">
    <property type="term" value="C:cytosol"/>
    <property type="evidence" value="ECO:0007669"/>
    <property type="project" value="TreeGrafter"/>
</dbReference>
<keyword evidence="7 11" id="KW-0808">Transferase</keyword>
<dbReference type="InterPro" id="IPR001585">
    <property type="entry name" value="TAL/FSA"/>
</dbReference>
<comment type="pathway">
    <text evidence="3 11 12">Carbohydrate degradation; pentose phosphate pathway; D-glyceraldehyde 3-phosphate and beta-D-fructose 6-phosphate from D-ribose 5-phosphate and D-xylulose 5-phosphate (non-oxidative stage): step 2/3.</text>
</comment>
<dbReference type="Pfam" id="PF00923">
    <property type="entry name" value="TAL_FSA"/>
    <property type="match status" value="1"/>
</dbReference>
<gene>
    <name evidence="11" type="primary">tal</name>
    <name evidence="13" type="ORF">BG55_13485</name>
</gene>
<dbReference type="SUPFAM" id="SSF51569">
    <property type="entry name" value="Aldolase"/>
    <property type="match status" value="1"/>
</dbReference>
<name>A0A014PV86_9GAMM</name>
<evidence type="ECO:0000256" key="9">
    <source>
        <dbReference type="ARBA" id="ARBA00023270"/>
    </source>
</evidence>
<dbReference type="STRING" id="69222.BG55_13485"/>
<keyword evidence="6 11" id="KW-0963">Cytoplasm</keyword>
<evidence type="ECO:0000256" key="4">
    <source>
        <dbReference type="ARBA" id="ARBA00008012"/>
    </source>
</evidence>
<dbReference type="PROSITE" id="PS01054">
    <property type="entry name" value="TRANSALDOLASE_1"/>
    <property type="match status" value="1"/>
</dbReference>
<keyword evidence="8 11" id="KW-0570">Pentose shunt</keyword>
<dbReference type="InterPro" id="IPR013785">
    <property type="entry name" value="Aldolase_TIM"/>
</dbReference>
<accession>A0A014PV86</accession>
<dbReference type="GO" id="GO:0006098">
    <property type="term" value="P:pentose-phosphate shunt"/>
    <property type="evidence" value="ECO:0007669"/>
    <property type="project" value="UniProtKB-UniRule"/>
</dbReference>
<dbReference type="UniPathway" id="UPA00115">
    <property type="reaction ID" value="UER00414"/>
</dbReference>
<dbReference type="AlphaFoldDB" id="A0A014PV86"/>
<evidence type="ECO:0000256" key="11">
    <source>
        <dbReference type="HAMAP-Rule" id="MF_00492"/>
    </source>
</evidence>
<comment type="function">
    <text evidence="1 11 12">Transaldolase is important for the balance of metabolites in the pentose-phosphate pathway.</text>
</comment>
<dbReference type="PANTHER" id="PTHR10683">
    <property type="entry name" value="TRANSALDOLASE"/>
    <property type="match status" value="1"/>
</dbReference>
<feature type="active site" description="Schiff-base intermediate with substrate" evidence="11">
    <location>
        <position position="161"/>
    </location>
</feature>
<evidence type="ECO:0000313" key="13">
    <source>
        <dbReference type="EMBL" id="EXU74762.1"/>
    </source>
</evidence>
<evidence type="ECO:0000256" key="6">
    <source>
        <dbReference type="ARBA" id="ARBA00022490"/>
    </source>
</evidence>
<evidence type="ECO:0000256" key="2">
    <source>
        <dbReference type="ARBA" id="ARBA00004496"/>
    </source>
</evidence>
<dbReference type="InterPro" id="IPR018225">
    <property type="entry name" value="Transaldolase_AS"/>
</dbReference>
<comment type="caution">
    <text evidence="13">The sequence shown here is derived from an EMBL/GenBank/DDBJ whole genome shotgun (WGS) entry which is preliminary data.</text>
</comment>
<keyword evidence="14" id="KW-1185">Reference proteome</keyword>
<evidence type="ECO:0000313" key="14">
    <source>
        <dbReference type="Proteomes" id="UP000019918"/>
    </source>
</evidence>
<evidence type="ECO:0000256" key="12">
    <source>
        <dbReference type="RuleBase" id="RU004155"/>
    </source>
</evidence>
<comment type="catalytic activity">
    <reaction evidence="10 11 12">
        <text>D-sedoheptulose 7-phosphate + D-glyceraldehyde 3-phosphate = D-erythrose 4-phosphate + beta-D-fructose 6-phosphate</text>
        <dbReference type="Rhea" id="RHEA:17053"/>
        <dbReference type="ChEBI" id="CHEBI:16897"/>
        <dbReference type="ChEBI" id="CHEBI:57483"/>
        <dbReference type="ChEBI" id="CHEBI:57634"/>
        <dbReference type="ChEBI" id="CHEBI:59776"/>
        <dbReference type="EC" id="2.2.1.2"/>
    </reaction>
</comment>
<protein>
    <recommendedName>
        <fullName evidence="5 11">Transaldolase</fullName>
        <ecNumber evidence="5 11">2.2.1.2</ecNumber>
    </recommendedName>
</protein>
<dbReference type="GO" id="GO:0005975">
    <property type="term" value="P:carbohydrate metabolic process"/>
    <property type="evidence" value="ECO:0007669"/>
    <property type="project" value="InterPro"/>
</dbReference>
<dbReference type="Proteomes" id="UP000019918">
    <property type="component" value="Unassembled WGS sequence"/>
</dbReference>
<sequence length="346" mass="38454">MSISDLQLQMPWNALRGPYCHVESPCAPTQRSYSDQLKKYTTMVADTGDVASIKKFAPQDATTNPSLVLKAAQLPQYQSLIAEAIGKARQQGGSAETQLINACDQVAVDIGCEVLRHIPGRISTEVDARFAWDRGMCVSKARKLIQMYEKNGVGPERILIKLAATWQGIRAAEELEQNGIHCNLTLLFSFAQARACAEAGVFLVSPFVGRIYDWYQKNQPQTAYRVDSDPGVVSVRQIYQYYKSHGYETVVMGASFRRIEQVQGLAGCDRLTLSPLLLDELAASEGALSRQLEPGNVTENRPSPLTEAEFLWQHNQDAMAVEKLAEGIRLFAVDQVRLENQIQQML</sequence>
<organism evidence="13 14">
    <name type="scientific">Erwinia mallotivora</name>
    <dbReference type="NCBI Taxonomy" id="69222"/>
    <lineage>
        <taxon>Bacteria</taxon>
        <taxon>Pseudomonadati</taxon>
        <taxon>Pseudomonadota</taxon>
        <taxon>Gammaproteobacteria</taxon>
        <taxon>Enterobacterales</taxon>
        <taxon>Erwiniaceae</taxon>
        <taxon>Erwinia</taxon>
    </lineage>
</organism>
<dbReference type="EC" id="2.2.1.2" evidence="5 11"/>
<dbReference type="NCBIfam" id="TIGR00874">
    <property type="entry name" value="talAB"/>
    <property type="match status" value="1"/>
</dbReference>
<evidence type="ECO:0000256" key="5">
    <source>
        <dbReference type="ARBA" id="ARBA00013151"/>
    </source>
</evidence>
<dbReference type="InterPro" id="IPR004730">
    <property type="entry name" value="Transaldolase_1"/>
</dbReference>
<comment type="similarity">
    <text evidence="4 11 12">Belongs to the transaldolase family. Type 1 subfamily.</text>
</comment>
<dbReference type="HAMAP" id="MF_00492">
    <property type="entry name" value="Transaldolase_1"/>
    <property type="match status" value="1"/>
</dbReference>
<reference evidence="13 14" key="1">
    <citation type="submission" date="2014-02" db="EMBL/GenBank/DDBJ databases">
        <title>Draft genome of Erwinia mallotivora strain BT-MARDI, a papaya dieback pathogen.</title>
        <authorList>
            <person name="Redzuan R."/>
            <person name="Abu Bakar N."/>
            <person name="Badrun R."/>
            <person name="Mohd Raih M.F."/>
            <person name="Rozano L."/>
            <person name="Mat Amin N."/>
        </authorList>
    </citation>
    <scope>NUCLEOTIDE SEQUENCE [LARGE SCALE GENOMIC DNA]</scope>
    <source>
        <strain evidence="13 14">BT-MARDI</strain>
    </source>
</reference>
<comment type="subcellular location">
    <subcellularLocation>
        <location evidence="2 11">Cytoplasm</location>
    </subcellularLocation>
</comment>
<dbReference type="GO" id="GO:0004801">
    <property type="term" value="F:transaldolase activity"/>
    <property type="evidence" value="ECO:0007669"/>
    <property type="project" value="UniProtKB-UniRule"/>
</dbReference>
<keyword evidence="9 11" id="KW-0704">Schiff base</keyword>
<dbReference type="CDD" id="cd00957">
    <property type="entry name" value="Transaldolase_TalAB"/>
    <property type="match status" value="1"/>
</dbReference>
<evidence type="ECO:0000256" key="1">
    <source>
        <dbReference type="ARBA" id="ARBA00003518"/>
    </source>
</evidence>
<evidence type="ECO:0000256" key="8">
    <source>
        <dbReference type="ARBA" id="ARBA00023126"/>
    </source>
</evidence>
<dbReference type="Gene3D" id="3.20.20.70">
    <property type="entry name" value="Aldolase class I"/>
    <property type="match status" value="1"/>
</dbReference>
<dbReference type="PROSITE" id="PS00958">
    <property type="entry name" value="TRANSALDOLASE_2"/>
    <property type="match status" value="1"/>
</dbReference>